<protein>
    <recommendedName>
        <fullName evidence="4">G-protein coupled receptors family 1 profile domain-containing protein</fullName>
    </recommendedName>
</protein>
<keyword evidence="1" id="KW-0812">Transmembrane</keyword>
<gene>
    <name evidence="2" type="ORF">DNTS_034156</name>
</gene>
<keyword evidence="1" id="KW-0472">Membrane</keyword>
<accession>A0A553N0B4</accession>
<dbReference type="EMBL" id="SRMA01027163">
    <property type="protein sequence ID" value="TRY58865.1"/>
    <property type="molecule type" value="Genomic_DNA"/>
</dbReference>
<evidence type="ECO:0000313" key="3">
    <source>
        <dbReference type="Proteomes" id="UP000316079"/>
    </source>
</evidence>
<proteinExistence type="predicted"/>
<dbReference type="Gene3D" id="1.20.1070.10">
    <property type="entry name" value="Rhodopsin 7-helix transmembrane proteins"/>
    <property type="match status" value="1"/>
</dbReference>
<keyword evidence="3" id="KW-1185">Reference proteome</keyword>
<dbReference type="SUPFAM" id="SSF81321">
    <property type="entry name" value="Family A G protein-coupled receptor-like"/>
    <property type="match status" value="1"/>
</dbReference>
<keyword evidence="1" id="KW-1133">Transmembrane helix</keyword>
<dbReference type="Proteomes" id="UP000316079">
    <property type="component" value="Unassembled WGS sequence"/>
</dbReference>
<sequence>MKINGSGLMNSSSPSLSLNRPPWVATTLASFLIFTIVVDILGNLLVIFSVYRNKKLRNAGNWRSVKLNRAVVLLLEDGALITGVTPTHMPPFSANSHPDRMVLRR</sequence>
<evidence type="ECO:0000256" key="1">
    <source>
        <dbReference type="SAM" id="Phobius"/>
    </source>
</evidence>
<dbReference type="STRING" id="623744.A0A553N0B4"/>
<name>A0A553N0B4_9TELE</name>
<organism evidence="2 3">
    <name type="scientific">Danionella cerebrum</name>
    <dbReference type="NCBI Taxonomy" id="2873325"/>
    <lineage>
        <taxon>Eukaryota</taxon>
        <taxon>Metazoa</taxon>
        <taxon>Chordata</taxon>
        <taxon>Craniata</taxon>
        <taxon>Vertebrata</taxon>
        <taxon>Euteleostomi</taxon>
        <taxon>Actinopterygii</taxon>
        <taxon>Neopterygii</taxon>
        <taxon>Teleostei</taxon>
        <taxon>Ostariophysi</taxon>
        <taxon>Cypriniformes</taxon>
        <taxon>Danionidae</taxon>
        <taxon>Danioninae</taxon>
        <taxon>Danionella</taxon>
    </lineage>
</organism>
<dbReference type="OrthoDB" id="10044919at2759"/>
<dbReference type="AlphaFoldDB" id="A0A553N0B4"/>
<evidence type="ECO:0000313" key="2">
    <source>
        <dbReference type="EMBL" id="TRY58865.1"/>
    </source>
</evidence>
<comment type="caution">
    <text evidence="2">The sequence shown here is derived from an EMBL/GenBank/DDBJ whole genome shotgun (WGS) entry which is preliminary data.</text>
</comment>
<reference evidence="2 3" key="1">
    <citation type="journal article" date="2019" name="Sci. Data">
        <title>Hybrid genome assembly and annotation of Danionella translucida.</title>
        <authorList>
            <person name="Kadobianskyi M."/>
            <person name="Schulze L."/>
            <person name="Schuelke M."/>
            <person name="Judkewitz B."/>
        </authorList>
    </citation>
    <scope>NUCLEOTIDE SEQUENCE [LARGE SCALE GENOMIC DNA]</scope>
    <source>
        <strain evidence="2 3">Bolton</strain>
    </source>
</reference>
<feature type="transmembrane region" description="Helical" evidence="1">
    <location>
        <begin position="23"/>
        <end position="48"/>
    </location>
</feature>
<evidence type="ECO:0008006" key="4">
    <source>
        <dbReference type="Google" id="ProtNLM"/>
    </source>
</evidence>